<sequence>MAYPTARDRHIRVKIVGTGSHLLGTALHTVRGMRVRPHRERRSPEARHEQEELAL</sequence>
<dbReference type="EMBL" id="JAAXOP010000004">
    <property type="protein sequence ID" value="NKY50575.1"/>
    <property type="molecule type" value="Genomic_DNA"/>
</dbReference>
<evidence type="ECO:0000256" key="1">
    <source>
        <dbReference type="SAM" id="MobiDB-lite"/>
    </source>
</evidence>
<feature type="compositionally biased region" description="Basic residues" evidence="1">
    <location>
        <begin position="32"/>
        <end position="41"/>
    </location>
</feature>
<reference evidence="2 3" key="1">
    <citation type="submission" date="2020-04" db="EMBL/GenBank/DDBJ databases">
        <title>MicrobeNet Type strains.</title>
        <authorList>
            <person name="Nicholson A.C."/>
        </authorList>
    </citation>
    <scope>NUCLEOTIDE SEQUENCE [LARGE SCALE GENOMIC DNA]</scope>
    <source>
        <strain evidence="2 3">JCM 12354</strain>
    </source>
</reference>
<proteinExistence type="predicted"/>
<evidence type="ECO:0000313" key="2">
    <source>
        <dbReference type="EMBL" id="NKY50575.1"/>
    </source>
</evidence>
<accession>A0A846XXW5</accession>
<feature type="region of interest" description="Disordered" evidence="1">
    <location>
        <begin position="32"/>
        <end position="55"/>
    </location>
</feature>
<dbReference type="AlphaFoldDB" id="A0A846XXW5"/>
<gene>
    <name evidence="2" type="ORF">HGA08_10165</name>
</gene>
<comment type="caution">
    <text evidence="2">The sequence shown here is derived from an EMBL/GenBank/DDBJ whole genome shotgun (WGS) entry which is preliminary data.</text>
</comment>
<organism evidence="2 3">
    <name type="scientific">Nocardia vermiculata</name>
    <dbReference type="NCBI Taxonomy" id="257274"/>
    <lineage>
        <taxon>Bacteria</taxon>
        <taxon>Bacillati</taxon>
        <taxon>Actinomycetota</taxon>
        <taxon>Actinomycetes</taxon>
        <taxon>Mycobacteriales</taxon>
        <taxon>Nocardiaceae</taxon>
        <taxon>Nocardia</taxon>
    </lineage>
</organism>
<dbReference type="RefSeq" id="WP_157102854.1">
    <property type="nucleotide sequence ID" value="NZ_JAAXOP010000004.1"/>
</dbReference>
<name>A0A846XXW5_9NOCA</name>
<dbReference type="Proteomes" id="UP000565711">
    <property type="component" value="Unassembled WGS sequence"/>
</dbReference>
<keyword evidence="3" id="KW-1185">Reference proteome</keyword>
<feature type="compositionally biased region" description="Basic and acidic residues" evidence="1">
    <location>
        <begin position="42"/>
        <end position="55"/>
    </location>
</feature>
<evidence type="ECO:0000313" key="3">
    <source>
        <dbReference type="Proteomes" id="UP000565711"/>
    </source>
</evidence>
<protein>
    <submittedName>
        <fullName evidence="2">Uncharacterized protein</fullName>
    </submittedName>
</protein>